<evidence type="ECO:0000259" key="7">
    <source>
        <dbReference type="Pfam" id="PF03553"/>
    </source>
</evidence>
<evidence type="ECO:0000256" key="3">
    <source>
        <dbReference type="ARBA" id="ARBA00022692"/>
    </source>
</evidence>
<keyword evidence="2" id="KW-1003">Cell membrane</keyword>
<reference evidence="10" key="1">
    <citation type="submission" date="2023-07" db="EMBL/GenBank/DDBJ databases">
        <authorList>
            <person name="Colorado M.A."/>
            <person name="Villamil L.M."/>
            <person name="Melo J.F."/>
            <person name="Rodriguez J.A."/>
            <person name="Ruiz R.Y."/>
        </authorList>
    </citation>
    <scope>NUCLEOTIDE SEQUENCE [LARGE SCALE GENOMIC DNA]</scope>
    <source>
        <strain evidence="10">C33</strain>
    </source>
</reference>
<dbReference type="RefSeq" id="WP_320312451.1">
    <property type="nucleotide sequence ID" value="NZ_JAVIKH010000001.1"/>
</dbReference>
<comment type="caution">
    <text evidence="9">The sequence shown here is derived from an EMBL/GenBank/DDBJ whole genome shotgun (WGS) entry which is preliminary data.</text>
</comment>
<dbReference type="PANTHER" id="PTHR37821">
    <property type="entry name" value="AMINO ACID TRANSPORTER YUIF-RELATED"/>
    <property type="match status" value="1"/>
</dbReference>
<keyword evidence="4 6" id="KW-1133">Transmembrane helix</keyword>
<gene>
    <name evidence="9" type="ORF">RFV38_00745</name>
</gene>
<dbReference type="InterPro" id="IPR018461">
    <property type="entry name" value="Na/H_Antiport_NhaC-like_C"/>
</dbReference>
<comment type="subcellular location">
    <subcellularLocation>
        <location evidence="1">Cell membrane</location>
        <topology evidence="1">Multi-pass membrane protein</topology>
    </subcellularLocation>
</comment>
<evidence type="ECO:0000256" key="6">
    <source>
        <dbReference type="SAM" id="Phobius"/>
    </source>
</evidence>
<proteinExistence type="predicted"/>
<dbReference type="InterPro" id="IPR032813">
    <property type="entry name" value="Na_H_antiport_N"/>
</dbReference>
<evidence type="ECO:0000313" key="9">
    <source>
        <dbReference type="EMBL" id="MDX8335038.1"/>
    </source>
</evidence>
<feature type="domain" description="Putative Na+/H+ antiporter N-terminal" evidence="8">
    <location>
        <begin position="4"/>
        <end position="90"/>
    </location>
</feature>
<evidence type="ECO:0000256" key="4">
    <source>
        <dbReference type="ARBA" id="ARBA00022989"/>
    </source>
</evidence>
<feature type="transmembrane region" description="Helical" evidence="6">
    <location>
        <begin position="60"/>
        <end position="83"/>
    </location>
</feature>
<evidence type="ECO:0000313" key="10">
    <source>
        <dbReference type="Proteomes" id="UP001279681"/>
    </source>
</evidence>
<feature type="domain" description="Na+/H+ antiporter NhaC-like C-terminal" evidence="7">
    <location>
        <begin position="144"/>
        <end position="426"/>
    </location>
</feature>
<feature type="transmembrane region" description="Helical" evidence="6">
    <location>
        <begin position="143"/>
        <end position="167"/>
    </location>
</feature>
<keyword evidence="10" id="KW-1185">Reference proteome</keyword>
<protein>
    <submittedName>
        <fullName evidence="9">Na+/H+ antiporter family protein</fullName>
    </submittedName>
</protein>
<organism evidence="9 10">
    <name type="scientific">Candidatus Cetobacterium colombiensis</name>
    <dbReference type="NCBI Taxonomy" id="3073100"/>
    <lineage>
        <taxon>Bacteria</taxon>
        <taxon>Fusobacteriati</taxon>
        <taxon>Fusobacteriota</taxon>
        <taxon>Fusobacteriia</taxon>
        <taxon>Fusobacteriales</taxon>
        <taxon>Fusobacteriaceae</taxon>
        <taxon>Cetobacterium</taxon>
    </lineage>
</organism>
<evidence type="ECO:0000256" key="5">
    <source>
        <dbReference type="ARBA" id="ARBA00023136"/>
    </source>
</evidence>
<evidence type="ECO:0000256" key="1">
    <source>
        <dbReference type="ARBA" id="ARBA00004651"/>
    </source>
</evidence>
<dbReference type="Pfam" id="PF03553">
    <property type="entry name" value="Na_H_antiporter"/>
    <property type="match status" value="1"/>
</dbReference>
<feature type="transmembrane region" description="Helical" evidence="6">
    <location>
        <begin position="362"/>
        <end position="380"/>
    </location>
</feature>
<dbReference type="EMBL" id="JAVIKH010000001">
    <property type="protein sequence ID" value="MDX8335038.1"/>
    <property type="molecule type" value="Genomic_DNA"/>
</dbReference>
<feature type="transmembrane region" description="Helical" evidence="6">
    <location>
        <begin position="328"/>
        <end position="356"/>
    </location>
</feature>
<evidence type="ECO:0000259" key="8">
    <source>
        <dbReference type="Pfam" id="PF13726"/>
    </source>
</evidence>
<dbReference type="InterPro" id="IPR052576">
    <property type="entry name" value="AA_Transporter-Related"/>
</dbReference>
<feature type="transmembrane region" description="Helical" evidence="6">
    <location>
        <begin position="95"/>
        <end position="123"/>
    </location>
</feature>
<evidence type="ECO:0000256" key="2">
    <source>
        <dbReference type="ARBA" id="ARBA00022475"/>
    </source>
</evidence>
<feature type="transmembrane region" description="Helical" evidence="6">
    <location>
        <begin position="277"/>
        <end position="299"/>
    </location>
</feature>
<dbReference type="Pfam" id="PF13726">
    <property type="entry name" value="Na_H_antiport_2"/>
    <property type="match status" value="1"/>
</dbReference>
<accession>A0ABU4W687</accession>
<feature type="transmembrane region" description="Helical" evidence="6">
    <location>
        <begin position="233"/>
        <end position="265"/>
    </location>
</feature>
<dbReference type="Proteomes" id="UP001279681">
    <property type="component" value="Unassembled WGS sequence"/>
</dbReference>
<keyword evidence="3 6" id="KW-0812">Transmembrane</keyword>
<name>A0ABU4W687_9FUSO</name>
<dbReference type="PANTHER" id="PTHR37821:SF1">
    <property type="entry name" value="AMINO ACID TRANSPORTER YUIF-RELATED"/>
    <property type="match status" value="1"/>
</dbReference>
<keyword evidence="5 6" id="KW-0472">Membrane</keyword>
<sequence>MIFNPVILSVTTMIVLSLLKLNVILAILIAALVAGATSGIGINETMRTLINGMGGNSETALSYVLLGTLAVAINSTGVAALLSKKISKMVSGKKWILALIIAIIACFSQNLIPVHIAFIPILIPPLLKLMDELKMDRRSMACSLTFGLKMPYIVLPVGFGLIFHGIIRDQIVSNGLNIELNQVWKATWILGIAMIIGLLIAIFISYSKPRSYDELNIGGVQEEIPEKMELKHWYTLLSAIIAFGIQLYTGSLPLGAIVAIAFMLATKVIKWNEIDGMISGGIGIMGLIAFIMLVAAGYGQVIRETGAIAPLVQGVVGVVGGSKFMGSFVMLLVGLFVTMGIGTSFGTIPILAAIYVPLCIELGISPLGTIVLIACAGALGDAGSPASDSTLGPTAGLNADGQHDHIRDTCIPTFIHYNIPLIIAGVIGGVLF</sequence>
<feature type="transmembrane region" description="Helical" evidence="6">
    <location>
        <begin position="21"/>
        <end position="40"/>
    </location>
</feature>
<feature type="transmembrane region" description="Helical" evidence="6">
    <location>
        <begin position="188"/>
        <end position="206"/>
    </location>
</feature>